<evidence type="ECO:0000313" key="4">
    <source>
        <dbReference type="Proteomes" id="UP000078397"/>
    </source>
</evidence>
<dbReference type="EMBL" id="LSBJ02000002">
    <property type="protein sequence ID" value="OAQ69923.1"/>
    <property type="molecule type" value="Genomic_DNA"/>
</dbReference>
<organism evidence="3 4">
    <name type="scientific">Pochonia chlamydosporia 170</name>
    <dbReference type="NCBI Taxonomy" id="1380566"/>
    <lineage>
        <taxon>Eukaryota</taxon>
        <taxon>Fungi</taxon>
        <taxon>Dikarya</taxon>
        <taxon>Ascomycota</taxon>
        <taxon>Pezizomycotina</taxon>
        <taxon>Sordariomycetes</taxon>
        <taxon>Hypocreomycetidae</taxon>
        <taxon>Hypocreales</taxon>
        <taxon>Clavicipitaceae</taxon>
        <taxon>Pochonia</taxon>
    </lineage>
</organism>
<gene>
    <name evidence="3" type="ORF">VFPPC_02474</name>
</gene>
<dbReference type="GeneID" id="28846112"/>
<feature type="region of interest" description="Disordered" evidence="1">
    <location>
        <begin position="51"/>
        <end position="123"/>
    </location>
</feature>
<keyword evidence="4" id="KW-1185">Reference proteome</keyword>
<name>A0A179FY00_METCM</name>
<feature type="transmembrane region" description="Helical" evidence="2">
    <location>
        <begin position="264"/>
        <end position="285"/>
    </location>
</feature>
<dbReference type="AlphaFoldDB" id="A0A179FY00"/>
<sequence length="295" mass="30320">MLASRHARVVQWLHSQPQMHHRDNREHIEIRQDGARIARIVTLTHAMPIDEQTATSSPNPNTPVASLPNPITAPTTLVTITRPPGGGATAPPSPSVDSVSSASSTASSASEESPSTTPSPQFLTLAPQATLPTQLSSSPAVSFQSLSSTTSETSSTQLGSTQQATSSSTSSSSTTASPAPIPSTSVAALPIALSSSSTFTLQPIKPTSPPLLSTTSIIPTAQLVSTTSLPPLTTTQIPAVGNIQAPENVNTPAGPPDTEKMMPLGAAFGGVAGFAGLFTFGLLIYKCSSKRRRPP</sequence>
<keyword evidence="2" id="KW-1133">Transmembrane helix</keyword>
<feature type="compositionally biased region" description="Polar residues" evidence="1">
    <location>
        <begin position="52"/>
        <end position="64"/>
    </location>
</feature>
<evidence type="ECO:0000256" key="2">
    <source>
        <dbReference type="SAM" id="Phobius"/>
    </source>
</evidence>
<accession>A0A179FY00</accession>
<comment type="caution">
    <text evidence="3">The sequence shown here is derived from an EMBL/GenBank/DDBJ whole genome shotgun (WGS) entry which is preliminary data.</text>
</comment>
<dbReference type="Proteomes" id="UP000078397">
    <property type="component" value="Unassembled WGS sequence"/>
</dbReference>
<protein>
    <submittedName>
        <fullName evidence="3">Uncharacterized protein</fullName>
    </submittedName>
</protein>
<evidence type="ECO:0000313" key="3">
    <source>
        <dbReference type="EMBL" id="OAQ69923.1"/>
    </source>
</evidence>
<reference evidence="3 4" key="1">
    <citation type="journal article" date="2016" name="PLoS Pathog.">
        <title>Biosynthesis of antibiotic leucinostatins in bio-control fungus Purpureocillium lilacinum and their inhibition on phytophthora revealed by genome mining.</title>
        <authorList>
            <person name="Wang G."/>
            <person name="Liu Z."/>
            <person name="Lin R."/>
            <person name="Li E."/>
            <person name="Mao Z."/>
            <person name="Ling J."/>
            <person name="Yang Y."/>
            <person name="Yin W.B."/>
            <person name="Xie B."/>
        </authorList>
    </citation>
    <scope>NUCLEOTIDE SEQUENCE [LARGE SCALE GENOMIC DNA]</scope>
    <source>
        <strain evidence="3">170</strain>
    </source>
</reference>
<evidence type="ECO:0000256" key="1">
    <source>
        <dbReference type="SAM" id="MobiDB-lite"/>
    </source>
</evidence>
<dbReference type="RefSeq" id="XP_018146460.1">
    <property type="nucleotide sequence ID" value="XM_018282118.1"/>
</dbReference>
<feature type="region of interest" description="Disordered" evidence="1">
    <location>
        <begin position="148"/>
        <end position="181"/>
    </location>
</feature>
<keyword evidence="2" id="KW-0812">Transmembrane</keyword>
<proteinExistence type="predicted"/>
<feature type="compositionally biased region" description="Low complexity" evidence="1">
    <location>
        <begin position="95"/>
        <end position="120"/>
    </location>
</feature>
<keyword evidence="2" id="KW-0472">Membrane</keyword>
<dbReference type="KEGG" id="pchm:VFPPC_02474"/>